<accession>A0A843VTX6</accession>
<dbReference type="PANTHER" id="PTHR31973:SF166">
    <property type="entry name" value="OS10G0104700 PROTEIN"/>
    <property type="match status" value="1"/>
</dbReference>
<reference evidence="2" key="1">
    <citation type="submission" date="2017-07" db="EMBL/GenBank/DDBJ databases">
        <title>Taro Niue Genome Assembly and Annotation.</title>
        <authorList>
            <person name="Atibalentja N."/>
            <person name="Keating K."/>
            <person name="Fields C.J."/>
        </authorList>
    </citation>
    <scope>NUCLEOTIDE SEQUENCE</scope>
    <source>
        <strain evidence="2">Niue_2</strain>
        <tissue evidence="2">Leaf</tissue>
    </source>
</reference>
<protein>
    <recommendedName>
        <fullName evidence="1">MULE transposase domain-containing protein</fullName>
    </recommendedName>
</protein>
<keyword evidence="3" id="KW-1185">Reference proteome</keyword>
<proteinExistence type="predicted"/>
<dbReference type="Pfam" id="PF10551">
    <property type="entry name" value="MULE"/>
    <property type="match status" value="1"/>
</dbReference>
<gene>
    <name evidence="2" type="ORF">Taro_031161</name>
</gene>
<feature type="domain" description="MULE transposase" evidence="1">
    <location>
        <begin position="34"/>
        <end position="126"/>
    </location>
</feature>
<dbReference type="InterPro" id="IPR018289">
    <property type="entry name" value="MULE_transposase_dom"/>
</dbReference>
<dbReference type="EMBL" id="NMUH01002189">
    <property type="protein sequence ID" value="MQL98456.1"/>
    <property type="molecule type" value="Genomic_DNA"/>
</dbReference>
<evidence type="ECO:0000259" key="1">
    <source>
        <dbReference type="Pfam" id="PF10551"/>
    </source>
</evidence>
<name>A0A843VTX6_COLES</name>
<comment type="caution">
    <text evidence="2">The sequence shown here is derived from an EMBL/GenBank/DDBJ whole genome shotgun (WGS) entry which is preliminary data.</text>
</comment>
<evidence type="ECO:0000313" key="2">
    <source>
        <dbReference type="EMBL" id="MQL98456.1"/>
    </source>
</evidence>
<organism evidence="2 3">
    <name type="scientific">Colocasia esculenta</name>
    <name type="common">Wild taro</name>
    <name type="synonym">Arum esculentum</name>
    <dbReference type="NCBI Taxonomy" id="4460"/>
    <lineage>
        <taxon>Eukaryota</taxon>
        <taxon>Viridiplantae</taxon>
        <taxon>Streptophyta</taxon>
        <taxon>Embryophyta</taxon>
        <taxon>Tracheophyta</taxon>
        <taxon>Spermatophyta</taxon>
        <taxon>Magnoliopsida</taxon>
        <taxon>Liliopsida</taxon>
        <taxon>Araceae</taxon>
        <taxon>Aroideae</taxon>
        <taxon>Colocasieae</taxon>
        <taxon>Colocasia</taxon>
    </lineage>
</organism>
<evidence type="ECO:0000313" key="3">
    <source>
        <dbReference type="Proteomes" id="UP000652761"/>
    </source>
</evidence>
<dbReference type="OrthoDB" id="683469at2759"/>
<sequence>MQATVRYKDKYCNNLTYHAFAYGFEVGCRPMPFLDKTHIKQHRVQGVILAASALNGNNEIFSVAYSIVDSETYDNLVWFLQNLKKALLSDRRIAFLSDMGKGLKEAIPDIFPNDHYGYCFQHIMQNFNDQCAGKYTAPFKKLLRKILQRISYAVIEQEYQDAMMAMELNSTDAKEWGRVEELLVAEELWNDHKKLIFFPFSSAATCTNRPLELDQRRSS</sequence>
<dbReference type="PANTHER" id="PTHR31973">
    <property type="entry name" value="POLYPROTEIN, PUTATIVE-RELATED"/>
    <property type="match status" value="1"/>
</dbReference>
<dbReference type="AlphaFoldDB" id="A0A843VTX6"/>
<dbReference type="Proteomes" id="UP000652761">
    <property type="component" value="Unassembled WGS sequence"/>
</dbReference>